<keyword evidence="16" id="KW-0594">Phospholipid biosynthesis</keyword>
<evidence type="ECO:0000256" key="19">
    <source>
        <dbReference type="SAM" id="Phobius"/>
    </source>
</evidence>
<comment type="caution">
    <text evidence="20">The sequence shown here is derived from an EMBL/GenBank/DDBJ whole genome shotgun (WGS) entry which is preliminary data.</text>
</comment>
<evidence type="ECO:0000256" key="4">
    <source>
        <dbReference type="ARBA" id="ARBA00005189"/>
    </source>
</evidence>
<reference evidence="21" key="1">
    <citation type="journal article" date="2019" name="Int. J. Syst. Evol. Microbiol.">
        <title>The Global Catalogue of Microorganisms (GCM) 10K type strain sequencing project: providing services to taxonomists for standard genome sequencing and annotation.</title>
        <authorList>
            <consortium name="The Broad Institute Genomics Platform"/>
            <consortium name="The Broad Institute Genome Sequencing Center for Infectious Disease"/>
            <person name="Wu L."/>
            <person name="Ma J."/>
        </authorList>
    </citation>
    <scope>NUCLEOTIDE SEQUENCE [LARGE SCALE GENOMIC DNA]</scope>
    <source>
        <strain evidence="21">JCM 3366</strain>
    </source>
</reference>
<feature type="transmembrane region" description="Helical" evidence="19">
    <location>
        <begin position="183"/>
        <end position="200"/>
    </location>
</feature>
<dbReference type="GO" id="GO:0016779">
    <property type="term" value="F:nucleotidyltransferase activity"/>
    <property type="evidence" value="ECO:0007669"/>
    <property type="project" value="UniProtKB-KW"/>
</dbReference>
<dbReference type="RefSeq" id="WP_223020602.1">
    <property type="nucleotide sequence ID" value="NZ_CP078143.1"/>
</dbReference>
<keyword evidence="21" id="KW-1185">Reference proteome</keyword>
<keyword evidence="13 19" id="KW-1133">Transmembrane helix</keyword>
<keyword evidence="8" id="KW-1003">Cell membrane</keyword>
<feature type="transmembrane region" description="Helical" evidence="19">
    <location>
        <begin position="21"/>
        <end position="40"/>
    </location>
</feature>
<comment type="pathway">
    <text evidence="4">Lipid metabolism.</text>
</comment>
<comment type="pathway">
    <text evidence="3 18">Phospholipid metabolism; CDP-diacylglycerol biosynthesis; CDP-diacylglycerol from sn-glycerol 3-phosphate: step 3/3.</text>
</comment>
<feature type="transmembrane region" description="Helical" evidence="19">
    <location>
        <begin position="69"/>
        <end position="88"/>
    </location>
</feature>
<feature type="transmembrane region" description="Helical" evidence="19">
    <location>
        <begin position="144"/>
        <end position="163"/>
    </location>
</feature>
<dbReference type="Pfam" id="PF01148">
    <property type="entry name" value="CTP_transf_1"/>
    <property type="match status" value="1"/>
</dbReference>
<evidence type="ECO:0000256" key="14">
    <source>
        <dbReference type="ARBA" id="ARBA00023098"/>
    </source>
</evidence>
<accession>A0ABW0T3M3</accession>
<evidence type="ECO:0000256" key="6">
    <source>
        <dbReference type="ARBA" id="ARBA00012487"/>
    </source>
</evidence>
<comment type="subcellular location">
    <subcellularLocation>
        <location evidence="2">Cell membrane</location>
        <topology evidence="2">Multi-pass membrane protein</topology>
    </subcellularLocation>
</comment>
<evidence type="ECO:0000256" key="15">
    <source>
        <dbReference type="ARBA" id="ARBA00023136"/>
    </source>
</evidence>
<evidence type="ECO:0000256" key="1">
    <source>
        <dbReference type="ARBA" id="ARBA00001698"/>
    </source>
</evidence>
<dbReference type="EMBL" id="JBHSNB010000001">
    <property type="protein sequence ID" value="MFC5583509.1"/>
    <property type="molecule type" value="Genomic_DNA"/>
</dbReference>
<evidence type="ECO:0000256" key="2">
    <source>
        <dbReference type="ARBA" id="ARBA00004651"/>
    </source>
</evidence>
<keyword evidence="14" id="KW-0443">Lipid metabolism</keyword>
<sequence>MNGLGEEGKPASGRPRSNLQLRIVSAIILGLAVLLITYFGGLPFRIMSAAMAGAIFYEWCAMRSERGGGMHIALGAALLAAIMALMILGQPASVLFLGLVGALLILALHGWATGSGFGIVAGLAYAATPTLALVHLRVDDTSGLLAILFLFAVVWTTDIMAYFTGRTFGGAKLAPSISPGKTWSGAVGGTVFAVLAGGAFTLHENAVHSVETIALIAFILAVVSQVGDLFESALKRKNGVKDSSNLIPGHGGVMDRVDGLLAAALALYVLAAFLGGTDHPAQALFKF</sequence>
<keyword evidence="10 18" id="KW-0808">Transferase</keyword>
<organism evidence="20 21">
    <name type="scientific">Nitratireductor kimnyeongensis</name>
    <dbReference type="NCBI Taxonomy" id="430679"/>
    <lineage>
        <taxon>Bacteria</taxon>
        <taxon>Pseudomonadati</taxon>
        <taxon>Pseudomonadota</taxon>
        <taxon>Alphaproteobacteria</taxon>
        <taxon>Hyphomicrobiales</taxon>
        <taxon>Phyllobacteriaceae</taxon>
        <taxon>Nitratireductor</taxon>
    </lineage>
</organism>
<name>A0ABW0T3M3_9HYPH</name>
<dbReference type="InterPro" id="IPR000374">
    <property type="entry name" value="PC_trans"/>
</dbReference>
<gene>
    <name evidence="20" type="ORF">ACFPOD_00160</name>
</gene>
<evidence type="ECO:0000256" key="10">
    <source>
        <dbReference type="ARBA" id="ARBA00022679"/>
    </source>
</evidence>
<keyword evidence="12 18" id="KW-0548">Nucleotidyltransferase</keyword>
<dbReference type="PANTHER" id="PTHR46382:SF1">
    <property type="entry name" value="PHOSPHATIDATE CYTIDYLYLTRANSFERASE"/>
    <property type="match status" value="1"/>
</dbReference>
<feature type="transmembrane region" description="Helical" evidence="19">
    <location>
        <begin position="119"/>
        <end position="138"/>
    </location>
</feature>
<evidence type="ECO:0000256" key="8">
    <source>
        <dbReference type="ARBA" id="ARBA00022475"/>
    </source>
</evidence>
<feature type="transmembrane region" description="Helical" evidence="19">
    <location>
        <begin position="259"/>
        <end position="277"/>
    </location>
</feature>
<evidence type="ECO:0000256" key="7">
    <source>
        <dbReference type="ARBA" id="ARBA00019373"/>
    </source>
</evidence>
<evidence type="ECO:0000256" key="5">
    <source>
        <dbReference type="ARBA" id="ARBA00010185"/>
    </source>
</evidence>
<dbReference type="EC" id="2.7.7.41" evidence="6 18"/>
<evidence type="ECO:0000256" key="16">
    <source>
        <dbReference type="ARBA" id="ARBA00023209"/>
    </source>
</evidence>
<dbReference type="PANTHER" id="PTHR46382">
    <property type="entry name" value="PHOSPHATIDATE CYTIDYLYLTRANSFERASE"/>
    <property type="match status" value="1"/>
</dbReference>
<evidence type="ECO:0000256" key="9">
    <source>
        <dbReference type="ARBA" id="ARBA00022516"/>
    </source>
</evidence>
<evidence type="ECO:0000256" key="13">
    <source>
        <dbReference type="ARBA" id="ARBA00022989"/>
    </source>
</evidence>
<keyword evidence="15 19" id="KW-0472">Membrane</keyword>
<protein>
    <recommendedName>
        <fullName evidence="7 18">Phosphatidate cytidylyltransferase</fullName>
        <ecNumber evidence="6 18">2.7.7.41</ecNumber>
    </recommendedName>
</protein>
<evidence type="ECO:0000313" key="21">
    <source>
        <dbReference type="Proteomes" id="UP001596107"/>
    </source>
</evidence>
<evidence type="ECO:0000256" key="3">
    <source>
        <dbReference type="ARBA" id="ARBA00005119"/>
    </source>
</evidence>
<feature type="transmembrane region" description="Helical" evidence="19">
    <location>
        <begin position="212"/>
        <end position="230"/>
    </location>
</feature>
<keyword evidence="11 18" id="KW-0812">Transmembrane</keyword>
<evidence type="ECO:0000256" key="12">
    <source>
        <dbReference type="ARBA" id="ARBA00022695"/>
    </source>
</evidence>
<dbReference type="Proteomes" id="UP001596107">
    <property type="component" value="Unassembled WGS sequence"/>
</dbReference>
<comment type="similarity">
    <text evidence="5 18">Belongs to the CDS family.</text>
</comment>
<dbReference type="PROSITE" id="PS01315">
    <property type="entry name" value="CDS"/>
    <property type="match status" value="1"/>
</dbReference>
<evidence type="ECO:0000256" key="17">
    <source>
        <dbReference type="ARBA" id="ARBA00023264"/>
    </source>
</evidence>
<evidence type="ECO:0000256" key="18">
    <source>
        <dbReference type="RuleBase" id="RU003938"/>
    </source>
</evidence>
<proteinExistence type="inferred from homology"/>
<keyword evidence="17" id="KW-1208">Phospholipid metabolism</keyword>
<comment type="catalytic activity">
    <reaction evidence="1 18">
        <text>a 1,2-diacyl-sn-glycero-3-phosphate + CTP + H(+) = a CDP-1,2-diacyl-sn-glycerol + diphosphate</text>
        <dbReference type="Rhea" id="RHEA:16229"/>
        <dbReference type="ChEBI" id="CHEBI:15378"/>
        <dbReference type="ChEBI" id="CHEBI:33019"/>
        <dbReference type="ChEBI" id="CHEBI:37563"/>
        <dbReference type="ChEBI" id="CHEBI:58332"/>
        <dbReference type="ChEBI" id="CHEBI:58608"/>
        <dbReference type="EC" id="2.7.7.41"/>
    </reaction>
</comment>
<evidence type="ECO:0000313" key="20">
    <source>
        <dbReference type="EMBL" id="MFC5583509.1"/>
    </source>
</evidence>
<feature type="transmembrane region" description="Helical" evidence="19">
    <location>
        <begin position="94"/>
        <end position="112"/>
    </location>
</feature>
<evidence type="ECO:0000256" key="11">
    <source>
        <dbReference type="ARBA" id="ARBA00022692"/>
    </source>
</evidence>
<keyword evidence="9" id="KW-0444">Lipid biosynthesis</keyword>